<keyword evidence="1" id="KW-0328">Glycosyltransferase</keyword>
<reference evidence="3 4" key="1">
    <citation type="submission" date="2006-02" db="EMBL/GenBank/DDBJ databases">
        <authorList>
            <person name="Waterbury J."/>
            <person name="Ferriera S."/>
            <person name="Johnson J."/>
            <person name="Kravitz S."/>
            <person name="Halpern A."/>
            <person name="Remington K."/>
            <person name="Beeson K."/>
            <person name="Tran B."/>
            <person name="Rogers Y.-H."/>
            <person name="Friedman R."/>
            <person name="Venter J.C."/>
        </authorList>
    </citation>
    <scope>NUCLEOTIDE SEQUENCE [LARGE SCALE GENOMIC DNA]</scope>
    <source>
        <strain evidence="3 4">Nb-231</strain>
    </source>
</reference>
<evidence type="ECO:0000256" key="1">
    <source>
        <dbReference type="ARBA" id="ARBA00022676"/>
    </source>
</evidence>
<comment type="caution">
    <text evidence="3">The sequence shown here is derived from an EMBL/GenBank/DDBJ whole genome shotgun (WGS) entry which is preliminary data.</text>
</comment>
<dbReference type="AlphaFoldDB" id="A4BV10"/>
<proteinExistence type="predicted"/>
<protein>
    <submittedName>
        <fullName evidence="3">Lipopolysaccharide heptosyltransferase-1, putative</fullName>
    </submittedName>
</protein>
<evidence type="ECO:0000313" key="4">
    <source>
        <dbReference type="Proteomes" id="UP000003374"/>
    </source>
</evidence>
<evidence type="ECO:0000313" key="3">
    <source>
        <dbReference type="EMBL" id="EAR20431.1"/>
    </source>
</evidence>
<dbReference type="SUPFAM" id="SSF53756">
    <property type="entry name" value="UDP-Glycosyltransferase/glycogen phosphorylase"/>
    <property type="match status" value="1"/>
</dbReference>
<dbReference type="CDD" id="cd03789">
    <property type="entry name" value="GT9_LPS_heptosyltransferase"/>
    <property type="match status" value="1"/>
</dbReference>
<name>A4BV10_9GAMM</name>
<dbReference type="STRING" id="314278.NB231_13921"/>
<dbReference type="PANTHER" id="PTHR30160:SF1">
    <property type="entry name" value="LIPOPOLYSACCHARIDE 1,2-N-ACETYLGLUCOSAMINETRANSFERASE-RELATED"/>
    <property type="match status" value="1"/>
</dbReference>
<dbReference type="Pfam" id="PF01075">
    <property type="entry name" value="Glyco_transf_9"/>
    <property type="match status" value="1"/>
</dbReference>
<accession>A4BV10</accession>
<dbReference type="InterPro" id="IPR002201">
    <property type="entry name" value="Glyco_trans_9"/>
</dbReference>
<dbReference type="eggNOG" id="COG0859">
    <property type="taxonomic scope" value="Bacteria"/>
</dbReference>
<organism evidence="3 4">
    <name type="scientific">Nitrococcus mobilis Nb-231</name>
    <dbReference type="NCBI Taxonomy" id="314278"/>
    <lineage>
        <taxon>Bacteria</taxon>
        <taxon>Pseudomonadati</taxon>
        <taxon>Pseudomonadota</taxon>
        <taxon>Gammaproteobacteria</taxon>
        <taxon>Chromatiales</taxon>
        <taxon>Ectothiorhodospiraceae</taxon>
        <taxon>Nitrococcus</taxon>
    </lineage>
</organism>
<dbReference type="InterPro" id="IPR051199">
    <property type="entry name" value="LPS_LOS_Heptosyltrfase"/>
</dbReference>
<dbReference type="PANTHER" id="PTHR30160">
    <property type="entry name" value="TETRAACYLDISACCHARIDE 4'-KINASE-RELATED"/>
    <property type="match status" value="1"/>
</dbReference>
<dbReference type="GO" id="GO:0005829">
    <property type="term" value="C:cytosol"/>
    <property type="evidence" value="ECO:0007669"/>
    <property type="project" value="TreeGrafter"/>
</dbReference>
<evidence type="ECO:0000256" key="2">
    <source>
        <dbReference type="ARBA" id="ARBA00022679"/>
    </source>
</evidence>
<sequence length="346" mass="37971">MNRILIIRLSAIGDIVMASGLIPALRRKWPHAHLAWLAEPPGASLLEANPRLDEVIVWPRAQWRRLRAERRYPELLGSIRRFVGGLRARHYDLVLDLQGLAKSALWAWLSGAPQRIGLASREGSRGLMTQVLQPPRSDPRIGSEYRYLAEWFGITASCFPMDLALTAADRQGVREALARHALEGDYAVLCPFTTRLQKHWFDESWRELAEVLAARFGLASVLLGGPEVRGRGERIACETGVPLVNLAGALTLRESAAAIAGARLLVGVDTGLTHIGTAAGIPTVALFGSTRPYLETDSPLTRVLYGALWCSPCRRRPICGGAYSCMRLHRPAQVLAAVQSLLEAAR</sequence>
<dbReference type="HOGENOM" id="CLU_038371_0_0_6"/>
<dbReference type="Gene3D" id="3.40.50.2000">
    <property type="entry name" value="Glycogen Phosphorylase B"/>
    <property type="match status" value="2"/>
</dbReference>
<dbReference type="GO" id="GO:0009244">
    <property type="term" value="P:lipopolysaccharide core region biosynthetic process"/>
    <property type="evidence" value="ECO:0007669"/>
    <property type="project" value="TreeGrafter"/>
</dbReference>
<dbReference type="OrthoDB" id="9767552at2"/>
<keyword evidence="4" id="KW-1185">Reference proteome</keyword>
<dbReference type="RefSeq" id="WP_005003656.1">
    <property type="nucleotide sequence ID" value="NZ_CH672427.1"/>
</dbReference>
<dbReference type="GO" id="GO:0008713">
    <property type="term" value="F:ADP-heptose-lipopolysaccharide heptosyltransferase activity"/>
    <property type="evidence" value="ECO:0007669"/>
    <property type="project" value="TreeGrafter"/>
</dbReference>
<keyword evidence="2 3" id="KW-0808">Transferase</keyword>
<gene>
    <name evidence="3" type="ORF">NB231_13921</name>
</gene>
<dbReference type="EMBL" id="AAOF01000022">
    <property type="protein sequence ID" value="EAR20431.1"/>
    <property type="molecule type" value="Genomic_DNA"/>
</dbReference>
<dbReference type="Proteomes" id="UP000003374">
    <property type="component" value="Unassembled WGS sequence"/>
</dbReference>